<proteinExistence type="predicted"/>
<evidence type="ECO:0000313" key="1">
    <source>
        <dbReference type="EMBL" id="MBB2151711.1"/>
    </source>
</evidence>
<dbReference type="Proteomes" id="UP000636110">
    <property type="component" value="Unassembled WGS sequence"/>
</dbReference>
<accession>A0ABR6F387</accession>
<sequence>MKTETIYIKEVDKKLKFDKILINEGFNGRIPSGYIIDKVRPNLGATTLEIKTTRNSIIIEPFISVMEVKKEEFKSKLCIINEATSNKDIHDYLIHDCVSDKKLMTTPEAFERMISVLRIVDRNYRKNYFLLYDECEKIVQQAIFRPKLLVPLDEFFLFDEKALISATPLIPSDTRFEEHGFKLLIFKPDFDYQEDLKLITTNNLKTSLRNQLRLYDDGKPVFIYSNCKESILYATQIKEVQTDYKVFCAKDLDDKFFKHQKISNIQYSVEDQQYAKYNFFTSRFFSAVDMLYTDGTKPHVIMLTNIPWVKHSIIDPETEAIQIWGRLRAGISSITHITKLFINREPRSPIQIIADMELDITIIDRLKEVDLDFKNNVVQDVIGAITDKNLLNIVFENYTLNSYIQDAYRHKKLVENKYTSIEALKESYRQSNFFKVIHRDVKHPISDEDHIKIKRSSGKERRMSVGMALHNLETDYIKNNKPLDADYHKTIEDLKEMDALTVELYYLCGFDHLTDIRFNLSKMRKLYFELTIGKRTVAYANMVDEILIKFVLNTRIYSDDLKRSLQEIYDKYAYERDYETNHKAKAVDILRYFKGTFIEPKKPDPKRKYQTYYILYEPKHRLSNDLRILEKV</sequence>
<dbReference type="RefSeq" id="WP_182961679.1">
    <property type="nucleotide sequence ID" value="NZ_WNXC01000011.1"/>
</dbReference>
<comment type="caution">
    <text evidence="1">The sequence shown here is derived from an EMBL/GenBank/DDBJ whole genome shotgun (WGS) entry which is preliminary data.</text>
</comment>
<protein>
    <submittedName>
        <fullName evidence="1">Uncharacterized protein</fullName>
    </submittedName>
</protein>
<keyword evidence="2" id="KW-1185">Reference proteome</keyword>
<reference evidence="1 2" key="1">
    <citation type="submission" date="2019-11" db="EMBL/GenBank/DDBJ databases">
        <title>Description of Pedobacter sp. LMG 31462T.</title>
        <authorList>
            <person name="Carlier A."/>
            <person name="Qi S."/>
            <person name="Vandamme P."/>
        </authorList>
    </citation>
    <scope>NUCLEOTIDE SEQUENCE [LARGE SCALE GENOMIC DNA]</scope>
    <source>
        <strain evidence="1 2">LMG 31462</strain>
    </source>
</reference>
<evidence type="ECO:0000313" key="2">
    <source>
        <dbReference type="Proteomes" id="UP000636110"/>
    </source>
</evidence>
<dbReference type="EMBL" id="WNXC01000011">
    <property type="protein sequence ID" value="MBB2151711.1"/>
    <property type="molecule type" value="Genomic_DNA"/>
</dbReference>
<name>A0ABR6F387_9SPHI</name>
<gene>
    <name evidence="1" type="ORF">GM920_22635</name>
</gene>
<organism evidence="1 2">
    <name type="scientific">Pedobacter gandavensis</name>
    <dbReference type="NCBI Taxonomy" id="2679963"/>
    <lineage>
        <taxon>Bacteria</taxon>
        <taxon>Pseudomonadati</taxon>
        <taxon>Bacteroidota</taxon>
        <taxon>Sphingobacteriia</taxon>
        <taxon>Sphingobacteriales</taxon>
        <taxon>Sphingobacteriaceae</taxon>
        <taxon>Pedobacter</taxon>
    </lineage>
</organism>